<name>A0A455SD38_9CHLR</name>
<organism evidence="1">
    <name type="scientific">Thermosporothrix sp. COM3</name>
    <dbReference type="NCBI Taxonomy" id="2490863"/>
    <lineage>
        <taxon>Bacteria</taxon>
        <taxon>Bacillati</taxon>
        <taxon>Chloroflexota</taxon>
        <taxon>Ktedonobacteria</taxon>
        <taxon>Ktedonobacterales</taxon>
        <taxon>Thermosporotrichaceae</taxon>
        <taxon>Thermosporothrix</taxon>
    </lineage>
</organism>
<proteinExistence type="predicted"/>
<accession>A0A455SD38</accession>
<evidence type="ECO:0000313" key="1">
    <source>
        <dbReference type="EMBL" id="BBH85400.1"/>
    </source>
</evidence>
<protein>
    <submittedName>
        <fullName evidence="1">Uncharacterized protein</fullName>
    </submittedName>
</protein>
<dbReference type="EMBL" id="AP019376">
    <property type="protein sequence ID" value="BBH85400.1"/>
    <property type="molecule type" value="Genomic_DNA"/>
</dbReference>
<gene>
    <name evidence="1" type="ORF">KTC_01510</name>
</gene>
<reference evidence="1" key="1">
    <citation type="submission" date="2018-12" db="EMBL/GenBank/DDBJ databases">
        <title>Novel natural products biosynthetic potential of the class Ktedonobacteria.</title>
        <authorList>
            <person name="Zheng Y."/>
            <person name="Saitou A."/>
            <person name="Wang C.M."/>
            <person name="Toyoda A."/>
            <person name="Minakuchi Y."/>
            <person name="Sekiguchi Y."/>
            <person name="Ueda K."/>
            <person name="Takano H."/>
            <person name="Sakai Y."/>
            <person name="Yokota A."/>
            <person name="Yabe S."/>
        </authorList>
    </citation>
    <scope>NUCLEOTIDE SEQUENCE</scope>
    <source>
        <strain evidence="1">COM3</strain>
    </source>
</reference>
<sequence>MGHNKQFPLGCTCKDCTTRICEILEENQERFNIPLWADDRFIRACENFTRRTGMNPLRLLEPDEVLSDCSCGGAGTCARCKRATWLTSEEYAGVKAAVDKAVQEADQGFTVREASAAQMEVQRLAEQLNVHEDFRCSCSQKGSECWRCRIKYRRATKEDLLILIQLRALVQEALRLISS</sequence>
<dbReference type="AlphaFoldDB" id="A0A455SD38"/>